<accession>A0ABW0EGW1</accession>
<protein>
    <submittedName>
        <fullName evidence="1">YdeI/OmpD-associated family protein</fullName>
    </submittedName>
</protein>
<dbReference type="EMBL" id="JBHSKT010000015">
    <property type="protein sequence ID" value="MFC5272310.1"/>
    <property type="molecule type" value="Genomic_DNA"/>
</dbReference>
<evidence type="ECO:0000313" key="2">
    <source>
        <dbReference type="Proteomes" id="UP001596161"/>
    </source>
</evidence>
<dbReference type="Gene3D" id="2.40.30.100">
    <property type="entry name" value="AF2212/PG0164-like"/>
    <property type="match status" value="1"/>
</dbReference>
<dbReference type="RefSeq" id="WP_378018670.1">
    <property type="nucleotide sequence ID" value="NZ_JBHSKT010000015.1"/>
</dbReference>
<sequence length="154" mass="17438">MTAQPEPILFSARIEQHQNMDAAYVIVPFNVVEFFGTKGQVKVKATFDGFEYRGSLAAMGGGGHVLGIRKDIRKAIGKTFSDLVDVKIERDLEPRTVMVPPDLAALFNQNPEVKRAFGKLSYTHQKEYVNWIEEAKKPETRQRCIQKTIENLLN</sequence>
<reference evidence="2" key="1">
    <citation type="journal article" date="2019" name="Int. J. Syst. Evol. Microbiol.">
        <title>The Global Catalogue of Microorganisms (GCM) 10K type strain sequencing project: providing services to taxonomists for standard genome sequencing and annotation.</title>
        <authorList>
            <consortium name="The Broad Institute Genomics Platform"/>
            <consortium name="The Broad Institute Genome Sequencing Center for Infectious Disease"/>
            <person name="Wu L."/>
            <person name="Ma J."/>
        </authorList>
    </citation>
    <scope>NUCLEOTIDE SEQUENCE [LARGE SCALE GENOMIC DNA]</scope>
    <source>
        <strain evidence="2">KACC 12602</strain>
    </source>
</reference>
<dbReference type="InterPro" id="IPR037079">
    <property type="entry name" value="AF2212/PG0164-like_sf"/>
</dbReference>
<dbReference type="Pfam" id="PF13376">
    <property type="entry name" value="OmdA"/>
    <property type="match status" value="1"/>
</dbReference>
<dbReference type="InterPro" id="IPR015018">
    <property type="entry name" value="DUF1905"/>
</dbReference>
<evidence type="ECO:0000313" key="1">
    <source>
        <dbReference type="EMBL" id="MFC5272310.1"/>
    </source>
</evidence>
<dbReference type="Pfam" id="PF08922">
    <property type="entry name" value="DUF1905"/>
    <property type="match status" value="1"/>
</dbReference>
<comment type="caution">
    <text evidence="1">The sequence shown here is derived from an EMBL/GenBank/DDBJ whole genome shotgun (WGS) entry which is preliminary data.</text>
</comment>
<keyword evidence="2" id="KW-1185">Reference proteome</keyword>
<organism evidence="1 2">
    <name type="scientific">Adhaeribacter terreus</name>
    <dbReference type="NCBI Taxonomy" id="529703"/>
    <lineage>
        <taxon>Bacteria</taxon>
        <taxon>Pseudomonadati</taxon>
        <taxon>Bacteroidota</taxon>
        <taxon>Cytophagia</taxon>
        <taxon>Cytophagales</taxon>
        <taxon>Hymenobacteraceae</taxon>
        <taxon>Adhaeribacter</taxon>
    </lineage>
</organism>
<dbReference type="SUPFAM" id="SSF141694">
    <property type="entry name" value="AF2212/PG0164-like"/>
    <property type="match status" value="1"/>
</dbReference>
<gene>
    <name evidence="1" type="ORF">ACFPIB_16970</name>
</gene>
<proteinExistence type="predicted"/>
<dbReference type="Proteomes" id="UP001596161">
    <property type="component" value="Unassembled WGS sequence"/>
</dbReference>
<name>A0ABW0EGW1_9BACT</name>